<accession>A0A813ZZS9</accession>
<dbReference type="Proteomes" id="UP000663879">
    <property type="component" value="Unassembled WGS sequence"/>
</dbReference>
<dbReference type="OrthoDB" id="10034257at2759"/>
<name>A0A813ZZS9_9BILA</name>
<protein>
    <submittedName>
        <fullName evidence="1">Uncharacterized protein</fullName>
    </submittedName>
</protein>
<comment type="caution">
    <text evidence="1">The sequence shown here is derived from an EMBL/GenBank/DDBJ whole genome shotgun (WGS) entry which is preliminary data.</text>
</comment>
<reference evidence="1" key="1">
    <citation type="submission" date="2021-02" db="EMBL/GenBank/DDBJ databases">
        <authorList>
            <person name="Nowell W R."/>
        </authorList>
    </citation>
    <scope>NUCLEOTIDE SEQUENCE</scope>
    <source>
        <strain evidence="1">Ploen Becks lab</strain>
    </source>
</reference>
<gene>
    <name evidence="1" type="ORF">OXX778_LOCUS11708</name>
</gene>
<proteinExistence type="predicted"/>
<evidence type="ECO:0000313" key="1">
    <source>
        <dbReference type="EMBL" id="CAF0907214.1"/>
    </source>
</evidence>
<dbReference type="EMBL" id="CAJNOC010002021">
    <property type="protein sequence ID" value="CAF0907214.1"/>
    <property type="molecule type" value="Genomic_DNA"/>
</dbReference>
<evidence type="ECO:0000313" key="2">
    <source>
        <dbReference type="Proteomes" id="UP000663879"/>
    </source>
</evidence>
<sequence>MRIISVAIYTILRILNIKFETCRLILESLNILSIRTCHSWVLTIIDEDDPCVILRDDRGCYKRITFYENYPELEIEAKAFALNEASKKTCNFNAYLLAQVVDKTFREIYPDDVIYFANDSNVFIRSVESCRADLLKWGARFDKNTNRPYFEGHERDDMKTTRI</sequence>
<organism evidence="1 2">
    <name type="scientific">Brachionus calyciflorus</name>
    <dbReference type="NCBI Taxonomy" id="104777"/>
    <lineage>
        <taxon>Eukaryota</taxon>
        <taxon>Metazoa</taxon>
        <taxon>Spiralia</taxon>
        <taxon>Gnathifera</taxon>
        <taxon>Rotifera</taxon>
        <taxon>Eurotatoria</taxon>
        <taxon>Monogononta</taxon>
        <taxon>Pseudotrocha</taxon>
        <taxon>Ploima</taxon>
        <taxon>Brachionidae</taxon>
        <taxon>Brachionus</taxon>
    </lineage>
</organism>
<keyword evidence="2" id="KW-1185">Reference proteome</keyword>
<dbReference type="AlphaFoldDB" id="A0A813ZZS9"/>